<reference evidence="5" key="1">
    <citation type="submission" date="2021-12" db="EMBL/GenBank/DDBJ databases">
        <authorList>
            <person name="King R."/>
        </authorList>
    </citation>
    <scope>NUCLEOTIDE SEQUENCE</scope>
</reference>
<evidence type="ECO:0000313" key="6">
    <source>
        <dbReference type="Proteomes" id="UP001152759"/>
    </source>
</evidence>
<evidence type="ECO:0000256" key="4">
    <source>
        <dbReference type="SAM" id="MobiDB-lite"/>
    </source>
</evidence>
<dbReference type="InterPro" id="IPR032675">
    <property type="entry name" value="LRR_dom_sf"/>
</dbReference>
<feature type="compositionally biased region" description="Acidic residues" evidence="4">
    <location>
        <begin position="43"/>
        <end position="54"/>
    </location>
</feature>
<dbReference type="GO" id="GO:0005096">
    <property type="term" value="F:GTPase activator activity"/>
    <property type="evidence" value="ECO:0007669"/>
    <property type="project" value="UniProtKB-KW"/>
</dbReference>
<protein>
    <recommendedName>
        <fullName evidence="7">Ran GTPase-activating protein</fullName>
    </recommendedName>
</protein>
<dbReference type="InterPro" id="IPR027038">
    <property type="entry name" value="RanGap"/>
</dbReference>
<dbReference type="PROSITE" id="PS51450">
    <property type="entry name" value="LRR"/>
    <property type="match status" value="1"/>
</dbReference>
<dbReference type="SMART" id="SM00368">
    <property type="entry name" value="LRR_RI"/>
    <property type="match status" value="4"/>
</dbReference>
<dbReference type="GO" id="GO:0005829">
    <property type="term" value="C:cytosol"/>
    <property type="evidence" value="ECO:0007669"/>
    <property type="project" value="TreeGrafter"/>
</dbReference>
<dbReference type="Gene3D" id="3.80.10.10">
    <property type="entry name" value="Ribonuclease Inhibitor"/>
    <property type="match status" value="4"/>
</dbReference>
<dbReference type="KEGG" id="btab:109033935"/>
<feature type="region of interest" description="Disordered" evidence="4">
    <location>
        <begin position="1"/>
        <end position="54"/>
    </location>
</feature>
<dbReference type="GO" id="GO:0031267">
    <property type="term" value="F:small GTPase binding"/>
    <property type="evidence" value="ECO:0007669"/>
    <property type="project" value="TreeGrafter"/>
</dbReference>
<evidence type="ECO:0000256" key="3">
    <source>
        <dbReference type="ARBA" id="ARBA00022737"/>
    </source>
</evidence>
<dbReference type="GO" id="GO:0005634">
    <property type="term" value="C:nucleus"/>
    <property type="evidence" value="ECO:0007669"/>
    <property type="project" value="TreeGrafter"/>
</dbReference>
<sequence>MSSSENESSLSGTTSNSANRSSLSGTMSSSENESSLSGTTSSSEEESSLSETEDQIPIEQYLHSIIIARCKYRPPHVAHTSNPLFEEDFASLLQSLKNYIEETQASALNLEQGGFGVEELKSIINLLINSKARVTELDLGFNNFTGGMYEVFDLLTKTEVKKLNLGNSELPIKDFLDMMKLFFVNISRLPIDEFLYLTELSVDTKITDFKSKLISAKLTANQVERLTAGVIASAGTKIDLRACTFEPTSGALLVEALPYTFVTCLCLAACSLSPDILRSLFSSIHQTLITNLDVCGNSVNDCVLEDLCCNLRASKLLNLNLKFNCITDKGMNALAEGLVNSSVMVLDVANNSFFGFNDFGKYLKDTNIQDLDLSCNDIFHGQMFSPPDFLKETSIEKLCLDACKLNDFIGQKLIQSIRYSSVKYLSLAHNDLGAVSFSTLSSVLGDSKLTELFLDENCTLSDSEVISFAESLKSSKVSHISFGGDQRLQLPSAVPLFLSHSNGSSITSIDLGGSVITEEILSIVADILHQTSVKKLQLPINEIGRGVIKLAHNLQFSSITHLDLSNNRIDDLGAEALAICLKDTKIIDLNLSLNLITNQGARAFVETLQNSNLLVLGLAYNKIEDDGLIALAECIQNTFITDLSVRGNAGNRILLIEKVLFDNRVALHHFVTLFNQIAPKAGEIFNLDCPEDSAVSTFVENLLIFYKTLLDQPRSVIILSEKATISLSVTEIRHLMFEVFPLQFSVFLANRLGDNTLEHLRVLRKAEELGLDNIVESLLWNRPVYIINEEHGILHPFVYKLLNKYKQPLYNLAIEPEARTKILTYFSYHNDLSDAQDVIKLLHDKEIKSSQNSCQPEAYKFSFAFENEC</sequence>
<dbReference type="GO" id="GO:0006913">
    <property type="term" value="P:nucleocytoplasmic transport"/>
    <property type="evidence" value="ECO:0007669"/>
    <property type="project" value="TreeGrafter"/>
</dbReference>
<organism evidence="5 6">
    <name type="scientific">Bemisia tabaci</name>
    <name type="common">Sweetpotato whitefly</name>
    <name type="synonym">Aleurodes tabaci</name>
    <dbReference type="NCBI Taxonomy" id="7038"/>
    <lineage>
        <taxon>Eukaryota</taxon>
        <taxon>Metazoa</taxon>
        <taxon>Ecdysozoa</taxon>
        <taxon>Arthropoda</taxon>
        <taxon>Hexapoda</taxon>
        <taxon>Insecta</taxon>
        <taxon>Pterygota</taxon>
        <taxon>Neoptera</taxon>
        <taxon>Paraneoptera</taxon>
        <taxon>Hemiptera</taxon>
        <taxon>Sternorrhyncha</taxon>
        <taxon>Aleyrodoidea</taxon>
        <taxon>Aleyrodidae</taxon>
        <taxon>Aleyrodinae</taxon>
        <taxon>Bemisia</taxon>
    </lineage>
</organism>
<keyword evidence="1" id="KW-0343">GTPase activation</keyword>
<dbReference type="Pfam" id="PF13516">
    <property type="entry name" value="LRR_6"/>
    <property type="match status" value="3"/>
</dbReference>
<proteinExistence type="predicted"/>
<dbReference type="PANTHER" id="PTHR24113">
    <property type="entry name" value="RAN GTPASE-ACTIVATING PROTEIN 1"/>
    <property type="match status" value="1"/>
</dbReference>
<feature type="compositionally biased region" description="Low complexity" evidence="4">
    <location>
        <begin position="1"/>
        <end position="42"/>
    </location>
</feature>
<evidence type="ECO:0000256" key="1">
    <source>
        <dbReference type="ARBA" id="ARBA00022468"/>
    </source>
</evidence>
<evidence type="ECO:0000256" key="2">
    <source>
        <dbReference type="ARBA" id="ARBA00022614"/>
    </source>
</evidence>
<evidence type="ECO:0008006" key="7">
    <source>
        <dbReference type="Google" id="ProtNLM"/>
    </source>
</evidence>
<dbReference type="PANTHER" id="PTHR24113:SF12">
    <property type="entry name" value="RAN GTPASE-ACTIVATING PROTEIN 1"/>
    <property type="match status" value="1"/>
</dbReference>
<accession>A0A9P0F969</accession>
<dbReference type="SUPFAM" id="SSF52047">
    <property type="entry name" value="RNI-like"/>
    <property type="match status" value="2"/>
</dbReference>
<keyword evidence="6" id="KW-1185">Reference proteome</keyword>
<keyword evidence="3" id="KW-0677">Repeat</keyword>
<dbReference type="InterPro" id="IPR001611">
    <property type="entry name" value="Leu-rich_rpt"/>
</dbReference>
<keyword evidence="2" id="KW-0433">Leucine-rich repeat</keyword>
<evidence type="ECO:0000313" key="5">
    <source>
        <dbReference type="EMBL" id="CAH0394661.1"/>
    </source>
</evidence>
<dbReference type="GO" id="GO:0048471">
    <property type="term" value="C:perinuclear region of cytoplasm"/>
    <property type="evidence" value="ECO:0007669"/>
    <property type="project" value="TreeGrafter"/>
</dbReference>
<dbReference type="Proteomes" id="UP001152759">
    <property type="component" value="Chromosome 8"/>
</dbReference>
<dbReference type="AlphaFoldDB" id="A0A9P0F969"/>
<name>A0A9P0F969_BEMTA</name>
<dbReference type="EMBL" id="OU963869">
    <property type="protein sequence ID" value="CAH0394661.1"/>
    <property type="molecule type" value="Genomic_DNA"/>
</dbReference>
<gene>
    <name evidence="5" type="ORF">BEMITA_LOCUS12933</name>
</gene>